<gene>
    <name evidence="3" type="ORF">GSOID_T00032063001</name>
</gene>
<proteinExistence type="predicted"/>
<dbReference type="AlphaFoldDB" id="E4YAY2"/>
<feature type="compositionally biased region" description="Polar residues" evidence="1">
    <location>
        <begin position="140"/>
        <end position="152"/>
    </location>
</feature>
<organism evidence="3">
    <name type="scientific">Oikopleura dioica</name>
    <name type="common">Tunicate</name>
    <dbReference type="NCBI Taxonomy" id="34765"/>
    <lineage>
        <taxon>Eukaryota</taxon>
        <taxon>Metazoa</taxon>
        <taxon>Chordata</taxon>
        <taxon>Tunicata</taxon>
        <taxon>Appendicularia</taxon>
        <taxon>Copelata</taxon>
        <taxon>Oikopleuridae</taxon>
        <taxon>Oikopleura</taxon>
    </lineage>
</organism>
<keyword evidence="2" id="KW-1133">Transmembrane helix</keyword>
<evidence type="ECO:0000256" key="2">
    <source>
        <dbReference type="SAM" id="Phobius"/>
    </source>
</evidence>
<dbReference type="EMBL" id="FN654367">
    <property type="protein sequence ID" value="CBY32719.1"/>
    <property type="molecule type" value="Genomic_DNA"/>
</dbReference>
<evidence type="ECO:0000256" key="1">
    <source>
        <dbReference type="SAM" id="MobiDB-lite"/>
    </source>
</evidence>
<name>E4YAY2_OIKDI</name>
<feature type="region of interest" description="Disordered" evidence="1">
    <location>
        <begin position="129"/>
        <end position="152"/>
    </location>
</feature>
<reference evidence="3" key="1">
    <citation type="journal article" date="2010" name="Science">
        <title>Plasticity of animal genome architecture unmasked by rapid evolution of a pelagic tunicate.</title>
        <authorList>
            <person name="Denoeud F."/>
            <person name="Henriet S."/>
            <person name="Mungpakdee S."/>
            <person name="Aury J.M."/>
            <person name="Da Silva C."/>
            <person name="Brinkmann H."/>
            <person name="Mikhaleva J."/>
            <person name="Olsen L.C."/>
            <person name="Jubin C."/>
            <person name="Canestro C."/>
            <person name="Bouquet J.M."/>
            <person name="Danks G."/>
            <person name="Poulain J."/>
            <person name="Campsteijn C."/>
            <person name="Adamski M."/>
            <person name="Cross I."/>
            <person name="Yadetie F."/>
            <person name="Muffato M."/>
            <person name="Louis A."/>
            <person name="Butcher S."/>
            <person name="Tsagkogeorga G."/>
            <person name="Konrad A."/>
            <person name="Singh S."/>
            <person name="Jensen M.F."/>
            <person name="Cong E.H."/>
            <person name="Eikeseth-Otteraa H."/>
            <person name="Noel B."/>
            <person name="Anthouard V."/>
            <person name="Porcel B.M."/>
            <person name="Kachouri-Lafond R."/>
            <person name="Nishino A."/>
            <person name="Ugolini M."/>
            <person name="Chourrout P."/>
            <person name="Nishida H."/>
            <person name="Aasland R."/>
            <person name="Huzurbazar S."/>
            <person name="Westhof E."/>
            <person name="Delsuc F."/>
            <person name="Lehrach H."/>
            <person name="Reinhardt R."/>
            <person name="Weissenbach J."/>
            <person name="Roy S.W."/>
            <person name="Artiguenave F."/>
            <person name="Postlethwait J.H."/>
            <person name="Manak J.R."/>
            <person name="Thompson E.M."/>
            <person name="Jaillon O."/>
            <person name="Du Pasquier L."/>
            <person name="Boudinot P."/>
            <person name="Liberles D.A."/>
            <person name="Volff J.N."/>
            <person name="Philippe H."/>
            <person name="Lenhard B."/>
            <person name="Roest Crollius H."/>
            <person name="Wincker P."/>
            <person name="Chourrout D."/>
        </authorList>
    </citation>
    <scope>NUCLEOTIDE SEQUENCE [LARGE SCALE GENOMIC DNA]</scope>
</reference>
<feature type="transmembrane region" description="Helical" evidence="2">
    <location>
        <begin position="51"/>
        <end position="73"/>
    </location>
</feature>
<dbReference type="Proteomes" id="UP000011014">
    <property type="component" value="Unassembled WGS sequence"/>
</dbReference>
<feature type="region of interest" description="Disordered" evidence="1">
    <location>
        <begin position="1"/>
        <end position="24"/>
    </location>
</feature>
<sequence>MEIKENDETIFVNNEPAENSFNEPDLNSVESELNEEFQEVKHSKTRRLLKIGGIFLIVICVLCIIIVPTTVILTSSTTTMSPSTSSSTLSTPKTSTFSTLFSSQTTVGQNSTELTSALSTAESSLTTNTASTKTIAATPEKSTAISSESTNVASARPTTTTAVSILSSTIALTTTSYETTTVSIVETEGECEFMNELLESSICFLDVRYPLKHCNKRDIGKKIKRIFLIIFQVVTNWMENVSSRFTWIGHFAETILIGENVMQKKLNNQSFFPNGDCGVQNIHDEAHVISSIKKVISLENQPIKLISDPNLIKTRNMSCNRDVMTRHGSVLDQKSSNLCVPISVTKLLRFAIEKDLGFDVTKNNFTMEQILTTLTMVVYPRSLAGMNLNPDKKEQEFQENDVETLLKRICEKTYLMESGWEIVRNLGSQKPTKSICKFEKVLLNENFIFTRPLTVTGFILFPNKIEPTVHQMTLVRIDNGEYVLENNQITEDFPAVIRIEQTRPYYESYELVDSLCNQTGNNIYVDGNMKMRLVNHNRLVKTVGLMRTNRFYLFPTAYYLTLTKI</sequence>
<keyword evidence="2" id="KW-0812">Transmembrane</keyword>
<protein>
    <submittedName>
        <fullName evidence="3">Uncharacterized protein</fullName>
    </submittedName>
</protein>
<accession>E4YAY2</accession>
<keyword evidence="2" id="KW-0472">Membrane</keyword>
<evidence type="ECO:0000313" key="3">
    <source>
        <dbReference type="EMBL" id="CBY32719.1"/>
    </source>
</evidence>